<dbReference type="Proteomes" id="UP000095009">
    <property type="component" value="Unassembled WGS sequence"/>
</dbReference>
<dbReference type="InterPro" id="IPR027267">
    <property type="entry name" value="AH/BAR_dom_sf"/>
</dbReference>
<sequence length="598" mass="67743">MNSVTEHLNEDISSSKARKSFSAPLHFRKRGNFSSTSQSIGSPYSGNLSPRYINTINDRIQHVPSTSDYIGRLFGKRKNTDVADLFKKTRDLIKAHKKMVNCYKEFDNIICGWGDSIQDEEVKSFLNGVGNKISCQVFEETEASKALMSINGKFKKLSYQEHALKNTAKLLFKKEKEFIKLSSTHSPEDWRFMRTDSELANLRTQYAVTKTKYFISVKEIIKSNFLEYFSAQATKCDKLQQIANTGIEYVNGFDDSPSEIFTTMGKYDDFVQIASDRLIDFDGPVDSIENEDEQDEESSSLPDFFEENSHSCEETIRLGQVPKSSSPSTLIKISNIKEDFHALKPTGLSSSSKNEDFRPSSFGGTSHCSNNNFRPVSRAMSLTQETEDISYEEKYLAGFHQDVVISSKRADTNGINIETSYQPSESLLNENKQYGWGSDQPSGKMTEPAFEEEDEAHYYHKHDHCPSCSYEFNTSPLIVKREISGLRNSHTIVSKTIPFYEAMNHAKTSRQRSVSKCKISPVRTNSFGESEKSGLNTYNAFNEVPATALNRANGKQPQYETNRFFVQSGQKPHSEKSDNEDLKEITGPSDDIFTNLWV</sequence>
<feature type="compositionally biased region" description="Acidic residues" evidence="1">
    <location>
        <begin position="288"/>
        <end position="298"/>
    </location>
</feature>
<protein>
    <recommendedName>
        <fullName evidence="4">BAR domain-containing protein</fullName>
    </recommendedName>
</protein>
<reference evidence="2 3" key="1">
    <citation type="journal article" date="2016" name="Proc. Natl. Acad. Sci. U.S.A.">
        <title>Comparative genomics of biotechnologically important yeasts.</title>
        <authorList>
            <person name="Riley R."/>
            <person name="Haridas S."/>
            <person name="Wolfe K.H."/>
            <person name="Lopes M.R."/>
            <person name="Hittinger C.T."/>
            <person name="Goeker M."/>
            <person name="Salamov A.A."/>
            <person name="Wisecaver J.H."/>
            <person name="Long T.M."/>
            <person name="Calvey C.H."/>
            <person name="Aerts A.L."/>
            <person name="Barry K.W."/>
            <person name="Choi C."/>
            <person name="Clum A."/>
            <person name="Coughlan A.Y."/>
            <person name="Deshpande S."/>
            <person name="Douglass A.P."/>
            <person name="Hanson S.J."/>
            <person name="Klenk H.-P."/>
            <person name="LaButti K.M."/>
            <person name="Lapidus A."/>
            <person name="Lindquist E.A."/>
            <person name="Lipzen A.M."/>
            <person name="Meier-Kolthoff J.P."/>
            <person name="Ohm R.A."/>
            <person name="Otillar R.P."/>
            <person name="Pangilinan J.L."/>
            <person name="Peng Y."/>
            <person name="Rokas A."/>
            <person name="Rosa C.A."/>
            <person name="Scheuner C."/>
            <person name="Sibirny A.A."/>
            <person name="Slot J.C."/>
            <person name="Stielow J.B."/>
            <person name="Sun H."/>
            <person name="Kurtzman C.P."/>
            <person name="Blackwell M."/>
            <person name="Grigoriev I.V."/>
            <person name="Jeffries T.W."/>
        </authorList>
    </citation>
    <scope>NUCLEOTIDE SEQUENCE [LARGE SCALE GENOMIC DNA]</scope>
    <source>
        <strain evidence="2 3">DSM 6958</strain>
    </source>
</reference>
<name>A0A1E3PQZ6_9ASCO</name>
<evidence type="ECO:0000313" key="3">
    <source>
        <dbReference type="Proteomes" id="UP000095009"/>
    </source>
</evidence>
<evidence type="ECO:0000256" key="1">
    <source>
        <dbReference type="SAM" id="MobiDB-lite"/>
    </source>
</evidence>
<evidence type="ECO:0008006" key="4">
    <source>
        <dbReference type="Google" id="ProtNLM"/>
    </source>
</evidence>
<feature type="compositionally biased region" description="Basic and acidic residues" evidence="1">
    <location>
        <begin position="572"/>
        <end position="584"/>
    </location>
</feature>
<feature type="region of interest" description="Disordered" evidence="1">
    <location>
        <begin position="567"/>
        <end position="589"/>
    </location>
</feature>
<proteinExistence type="predicted"/>
<dbReference type="AlphaFoldDB" id="A0A1E3PQZ6"/>
<dbReference type="EMBL" id="KV454406">
    <property type="protein sequence ID" value="ODQ67708.1"/>
    <property type="molecule type" value="Genomic_DNA"/>
</dbReference>
<dbReference type="Gene3D" id="1.20.1270.60">
    <property type="entry name" value="Arfaptin homology (AH) domain/BAR domain"/>
    <property type="match status" value="1"/>
</dbReference>
<evidence type="ECO:0000313" key="2">
    <source>
        <dbReference type="EMBL" id="ODQ67708.1"/>
    </source>
</evidence>
<feature type="region of interest" description="Disordered" evidence="1">
    <location>
        <begin position="283"/>
        <end position="306"/>
    </location>
</feature>
<feature type="region of interest" description="Disordered" evidence="1">
    <location>
        <begin position="347"/>
        <end position="369"/>
    </location>
</feature>
<gene>
    <name evidence="2" type="ORF">NADFUDRAFT_39129</name>
</gene>
<accession>A0A1E3PQZ6</accession>
<keyword evidence="3" id="KW-1185">Reference proteome</keyword>
<organism evidence="2 3">
    <name type="scientific">Nadsonia fulvescens var. elongata DSM 6958</name>
    <dbReference type="NCBI Taxonomy" id="857566"/>
    <lineage>
        <taxon>Eukaryota</taxon>
        <taxon>Fungi</taxon>
        <taxon>Dikarya</taxon>
        <taxon>Ascomycota</taxon>
        <taxon>Saccharomycotina</taxon>
        <taxon>Dipodascomycetes</taxon>
        <taxon>Dipodascales</taxon>
        <taxon>Dipodascales incertae sedis</taxon>
        <taxon>Nadsonia</taxon>
    </lineage>
</organism>